<keyword evidence="3" id="KW-1185">Reference proteome</keyword>
<feature type="domain" description="ABC-type transport auxiliary lipoprotein component" evidence="1">
    <location>
        <begin position="55"/>
        <end position="216"/>
    </location>
</feature>
<dbReference type="Pfam" id="PF03886">
    <property type="entry name" value="ABC_trans_aux"/>
    <property type="match status" value="1"/>
</dbReference>
<proteinExistence type="predicted"/>
<evidence type="ECO:0000313" key="2">
    <source>
        <dbReference type="EMBL" id="ART82829.1"/>
    </source>
</evidence>
<dbReference type="Gene3D" id="3.40.50.10610">
    <property type="entry name" value="ABC-type transport auxiliary lipoprotein component"/>
    <property type="match status" value="1"/>
</dbReference>
<gene>
    <name evidence="2" type="ORF">CBP31_09495</name>
</gene>
<sequence length="232" mass="25109">MSTALFHCLPRIFSGLNRRLNSVFGSASAVMLVGLSVTGLSGCSILPKTEPVVFYRLPPVQTAHSNVTTPPALALTVRIKQPDSSGLLVSNRIAVIPADNQLSAYQGARWASSVPILFRDQVTDAWLQSGRIQHVINDSKPLAADRELAGSLRAFQTEYINGQPTVVIHFDAQWIDPNSRTLLASRRFSVTEPTATAEVPAVVAAFAVAQARLSQALLEWVLAQPTVQQEAR</sequence>
<reference evidence="2 3" key="1">
    <citation type="journal article" date="2014" name="Int. J. Syst. Evol. Microbiol.">
        <title>Oceanisphaera profunda sp. nov., a marine bacterium isolated from deep-sea sediment, and emended description of the genus Oceanisphaera.</title>
        <authorList>
            <person name="Xu Z."/>
            <person name="Zhang X.Y."/>
            <person name="Su H.N."/>
            <person name="Yu Z.C."/>
            <person name="Liu C."/>
            <person name="Li H."/>
            <person name="Chen X.L."/>
            <person name="Song X.Y."/>
            <person name="Xie B.B."/>
            <person name="Qin Q.L."/>
            <person name="Zhou B.C."/>
            <person name="Shi M."/>
            <person name="Huang Y."/>
            <person name="Zhang Y.Z."/>
        </authorList>
    </citation>
    <scope>NUCLEOTIDE SEQUENCE [LARGE SCALE GENOMIC DNA]</scope>
    <source>
        <strain evidence="2 3">SM1222</strain>
    </source>
</reference>
<dbReference type="Proteomes" id="UP000243937">
    <property type="component" value="Chromosome"/>
</dbReference>
<dbReference type="AlphaFoldDB" id="A0A1Y0D5M7"/>
<evidence type="ECO:0000313" key="3">
    <source>
        <dbReference type="Proteomes" id="UP000243937"/>
    </source>
</evidence>
<dbReference type="InterPro" id="IPR005586">
    <property type="entry name" value="ABC_trans_aux"/>
</dbReference>
<organism evidence="2 3">
    <name type="scientific">Oceanisphaera profunda</name>
    <dbReference type="NCBI Taxonomy" id="1416627"/>
    <lineage>
        <taxon>Bacteria</taxon>
        <taxon>Pseudomonadati</taxon>
        <taxon>Pseudomonadota</taxon>
        <taxon>Gammaproteobacteria</taxon>
        <taxon>Aeromonadales</taxon>
        <taxon>Aeromonadaceae</taxon>
        <taxon>Oceanisphaera</taxon>
    </lineage>
</organism>
<dbReference type="OrthoDB" id="5795476at2"/>
<name>A0A1Y0D5M7_9GAMM</name>
<evidence type="ECO:0000259" key="1">
    <source>
        <dbReference type="Pfam" id="PF03886"/>
    </source>
</evidence>
<dbReference type="KEGG" id="opf:CBP31_09495"/>
<dbReference type="RefSeq" id="WP_087036712.1">
    <property type="nucleotide sequence ID" value="NZ_CP021377.1"/>
</dbReference>
<dbReference type="EMBL" id="CP021377">
    <property type="protein sequence ID" value="ART82829.1"/>
    <property type="molecule type" value="Genomic_DNA"/>
</dbReference>
<accession>A0A1Y0D5M7</accession>
<protein>
    <recommendedName>
        <fullName evidence="1">ABC-type transport auxiliary lipoprotein component domain-containing protein</fullName>
    </recommendedName>
</protein>
<dbReference type="SUPFAM" id="SSF159594">
    <property type="entry name" value="XCC0632-like"/>
    <property type="match status" value="1"/>
</dbReference>